<feature type="compositionally biased region" description="Basic and acidic residues" evidence="1">
    <location>
        <begin position="132"/>
        <end position="149"/>
    </location>
</feature>
<protein>
    <submittedName>
        <fullName evidence="2">Uncharacterized protein</fullName>
    </submittedName>
</protein>
<dbReference type="Proteomes" id="UP000243308">
    <property type="component" value="Unassembled WGS sequence"/>
</dbReference>
<sequence>MPKSRNAPARHIPAPTGRQESTEIKLWQPVYCKRLLVFLLRNHGQAYLAVILAKVQGIKTAELMREFDLLIARRETITNQDTTMREKTTYHMGQDQGGRSLLGHKNNAGSSGLHPPSPKKRRRSALKTKPNVPEKQKSIKRTIKELWHD</sequence>
<evidence type="ECO:0000256" key="1">
    <source>
        <dbReference type="SAM" id="MobiDB-lite"/>
    </source>
</evidence>
<organism evidence="2 3">
    <name type="scientific">Podila verticillata NRRL 6337</name>
    <dbReference type="NCBI Taxonomy" id="1069443"/>
    <lineage>
        <taxon>Eukaryota</taxon>
        <taxon>Fungi</taxon>
        <taxon>Fungi incertae sedis</taxon>
        <taxon>Mucoromycota</taxon>
        <taxon>Mortierellomycotina</taxon>
        <taxon>Mortierellomycetes</taxon>
        <taxon>Mortierellales</taxon>
        <taxon>Mortierellaceae</taxon>
        <taxon>Podila</taxon>
    </lineage>
</organism>
<evidence type="ECO:0000313" key="2">
    <source>
        <dbReference type="EMBL" id="KFH62558.1"/>
    </source>
</evidence>
<reference evidence="2 3" key="1">
    <citation type="submission" date="2011-02" db="EMBL/GenBank/DDBJ databases">
        <title>The Genome Sequence of Mortierella verticillata NRRL 6337.</title>
        <authorList>
            <consortium name="The Broad Institute Genome Sequencing Platform"/>
            <person name="Russ C."/>
            <person name="Cuomo C."/>
            <person name="Burger G."/>
            <person name="Gray M.W."/>
            <person name="Holland P.W.H."/>
            <person name="King N."/>
            <person name="Lang F.B.F."/>
            <person name="Roger A.J."/>
            <person name="Ruiz-Trillo I."/>
            <person name="Young S.K."/>
            <person name="Zeng Q."/>
            <person name="Gargeya S."/>
            <person name="Alvarado L."/>
            <person name="Berlin A."/>
            <person name="Chapman S.B."/>
            <person name="Chen Z."/>
            <person name="Freedman E."/>
            <person name="Gellesch M."/>
            <person name="Goldberg J."/>
            <person name="Griggs A."/>
            <person name="Gujja S."/>
            <person name="Heilman E."/>
            <person name="Heiman D."/>
            <person name="Howarth C."/>
            <person name="Mehta T."/>
            <person name="Neiman D."/>
            <person name="Pearson M."/>
            <person name="Roberts A."/>
            <person name="Saif S."/>
            <person name="Shea T."/>
            <person name="Shenoy N."/>
            <person name="Sisk P."/>
            <person name="Stolte C."/>
            <person name="Sykes S."/>
            <person name="White J."/>
            <person name="Yandava C."/>
            <person name="Haas B."/>
            <person name="Nusbaum C."/>
            <person name="Birren B."/>
        </authorList>
    </citation>
    <scope>NUCLEOTIDE SEQUENCE [LARGE SCALE GENOMIC DNA]</scope>
    <source>
        <strain evidence="2 3">NRRL 6337</strain>
    </source>
</reference>
<feature type="compositionally biased region" description="Basic residues" evidence="1">
    <location>
        <begin position="117"/>
        <end position="126"/>
    </location>
</feature>
<dbReference type="OrthoDB" id="10534339at2759"/>
<accession>A0A086TKT1</accession>
<feature type="region of interest" description="Disordered" evidence="1">
    <location>
        <begin position="80"/>
        <end position="149"/>
    </location>
</feature>
<name>A0A086TKT1_9FUNG</name>
<evidence type="ECO:0000313" key="3">
    <source>
        <dbReference type="Proteomes" id="UP000243308"/>
    </source>
</evidence>
<gene>
    <name evidence="2" type="ORF">MVEG_11951</name>
</gene>
<dbReference type="EMBL" id="KN042431">
    <property type="protein sequence ID" value="KFH62558.1"/>
    <property type="molecule type" value="Genomic_DNA"/>
</dbReference>
<keyword evidence="3" id="KW-1185">Reference proteome</keyword>
<proteinExistence type="predicted"/>
<dbReference type="AlphaFoldDB" id="A0A086TKT1"/>